<dbReference type="InterPro" id="IPR054728">
    <property type="entry name" value="RsmB-like_ferredoxin"/>
</dbReference>
<gene>
    <name evidence="15" type="primary">rsmB</name>
    <name evidence="15" type="ORF">HF872_02375</name>
</gene>
<dbReference type="AlphaFoldDB" id="A0A848BRM2"/>
<evidence type="ECO:0000256" key="2">
    <source>
        <dbReference type="ARBA" id="ARBA00004496"/>
    </source>
</evidence>
<comment type="subcellular location">
    <subcellularLocation>
        <location evidence="2">Cytoplasm</location>
    </subcellularLocation>
</comment>
<evidence type="ECO:0000256" key="5">
    <source>
        <dbReference type="ARBA" id="ARBA00022552"/>
    </source>
</evidence>
<protein>
    <recommendedName>
        <fullName evidence="3">16S rRNA (cytosine(967)-C(5))-methyltransferase</fullName>
        <ecNumber evidence="3">2.1.1.176</ecNumber>
    </recommendedName>
    <alternativeName>
        <fullName evidence="10">16S rRNA m5C967 methyltransferase</fullName>
    </alternativeName>
    <alternativeName>
        <fullName evidence="11">rRNA (cytosine-C(5)-)-methyltransferase RsmB</fullName>
    </alternativeName>
</protein>
<evidence type="ECO:0000256" key="1">
    <source>
        <dbReference type="ARBA" id="ARBA00002724"/>
    </source>
</evidence>
<dbReference type="InterPro" id="IPR001678">
    <property type="entry name" value="MeTrfase_RsmB-F_NOP2_dom"/>
</dbReference>
<evidence type="ECO:0000256" key="13">
    <source>
        <dbReference type="PROSITE-ProRule" id="PRU01023"/>
    </source>
</evidence>
<evidence type="ECO:0000256" key="6">
    <source>
        <dbReference type="ARBA" id="ARBA00022603"/>
    </source>
</evidence>
<evidence type="ECO:0000256" key="3">
    <source>
        <dbReference type="ARBA" id="ARBA00012140"/>
    </source>
</evidence>
<dbReference type="SUPFAM" id="SSF53335">
    <property type="entry name" value="S-adenosyl-L-methionine-dependent methyltransferases"/>
    <property type="match status" value="1"/>
</dbReference>
<evidence type="ECO:0000256" key="11">
    <source>
        <dbReference type="ARBA" id="ARBA00031088"/>
    </source>
</evidence>
<dbReference type="NCBIfam" id="NF011494">
    <property type="entry name" value="PRK14902.1"/>
    <property type="match status" value="1"/>
</dbReference>
<dbReference type="Pfam" id="PF01029">
    <property type="entry name" value="NusB"/>
    <property type="match status" value="1"/>
</dbReference>
<dbReference type="Gene3D" id="3.30.70.1170">
    <property type="entry name" value="Sun protein, domain 3"/>
    <property type="match status" value="1"/>
</dbReference>
<feature type="binding site" evidence="13">
    <location>
        <position position="311"/>
    </location>
    <ligand>
        <name>S-adenosyl-L-methionine</name>
        <dbReference type="ChEBI" id="CHEBI:59789"/>
    </ligand>
</feature>
<organism evidence="15 16">
    <name type="scientific">Megasphaera hexanoica</name>
    <dbReference type="NCBI Taxonomy" id="1675036"/>
    <lineage>
        <taxon>Bacteria</taxon>
        <taxon>Bacillati</taxon>
        <taxon>Bacillota</taxon>
        <taxon>Negativicutes</taxon>
        <taxon>Veillonellales</taxon>
        <taxon>Veillonellaceae</taxon>
        <taxon>Megasphaera</taxon>
    </lineage>
</organism>
<comment type="caution">
    <text evidence="15">The sequence shown here is derived from an EMBL/GenBank/DDBJ whole genome shotgun (WGS) entry which is preliminary data.</text>
</comment>
<dbReference type="InterPro" id="IPR029063">
    <property type="entry name" value="SAM-dependent_MTases_sf"/>
</dbReference>
<keyword evidence="8 13" id="KW-0949">S-adenosyl-L-methionine</keyword>
<evidence type="ECO:0000256" key="9">
    <source>
        <dbReference type="ARBA" id="ARBA00022884"/>
    </source>
</evidence>
<dbReference type="Proteomes" id="UP000591071">
    <property type="component" value="Unassembled WGS sequence"/>
</dbReference>
<dbReference type="EMBL" id="JABAFG010000003">
    <property type="protein sequence ID" value="NME27478.1"/>
    <property type="molecule type" value="Genomic_DNA"/>
</dbReference>
<dbReference type="RefSeq" id="WP_075581111.1">
    <property type="nucleotide sequence ID" value="NZ_JABAFG010000003.1"/>
</dbReference>
<evidence type="ECO:0000256" key="7">
    <source>
        <dbReference type="ARBA" id="ARBA00022679"/>
    </source>
</evidence>
<dbReference type="PANTHER" id="PTHR22807">
    <property type="entry name" value="NOP2 YEAST -RELATED NOL1/NOP2/FMU SUN DOMAIN-CONTAINING"/>
    <property type="match status" value="1"/>
</dbReference>
<feature type="binding site" evidence="13">
    <location>
        <begin position="260"/>
        <end position="266"/>
    </location>
    <ligand>
        <name>S-adenosyl-L-methionine</name>
        <dbReference type="ChEBI" id="CHEBI:59789"/>
    </ligand>
</feature>
<dbReference type="InterPro" id="IPR035926">
    <property type="entry name" value="NusB-like_sf"/>
</dbReference>
<feature type="domain" description="SAM-dependent MTase RsmB/NOP-type" evidence="14">
    <location>
        <begin position="170"/>
        <end position="441"/>
    </location>
</feature>
<evidence type="ECO:0000256" key="8">
    <source>
        <dbReference type="ARBA" id="ARBA00022691"/>
    </source>
</evidence>
<evidence type="ECO:0000256" key="12">
    <source>
        <dbReference type="ARBA" id="ARBA00047283"/>
    </source>
</evidence>
<keyword evidence="4" id="KW-0963">Cytoplasm</keyword>
<dbReference type="FunFam" id="3.40.50.150:FF:000022">
    <property type="entry name" value="Ribosomal RNA small subunit methyltransferase B"/>
    <property type="match status" value="1"/>
</dbReference>
<feature type="binding site" evidence="13">
    <location>
        <position position="284"/>
    </location>
    <ligand>
        <name>S-adenosyl-L-methionine</name>
        <dbReference type="ChEBI" id="CHEBI:59789"/>
    </ligand>
</feature>
<accession>A0A848BRM2</accession>
<evidence type="ECO:0000313" key="15">
    <source>
        <dbReference type="EMBL" id="NME27478.1"/>
    </source>
</evidence>
<evidence type="ECO:0000313" key="16">
    <source>
        <dbReference type="Proteomes" id="UP000591071"/>
    </source>
</evidence>
<dbReference type="CDD" id="cd02440">
    <property type="entry name" value="AdoMet_MTases"/>
    <property type="match status" value="1"/>
</dbReference>
<dbReference type="SUPFAM" id="SSF48013">
    <property type="entry name" value="NusB-like"/>
    <property type="match status" value="1"/>
</dbReference>
<dbReference type="GO" id="GO:0005737">
    <property type="term" value="C:cytoplasm"/>
    <property type="evidence" value="ECO:0007669"/>
    <property type="project" value="UniProtKB-SubCell"/>
</dbReference>
<comment type="catalytic activity">
    <reaction evidence="12">
        <text>cytidine(967) in 16S rRNA + S-adenosyl-L-methionine = 5-methylcytidine(967) in 16S rRNA + S-adenosyl-L-homocysteine + H(+)</text>
        <dbReference type="Rhea" id="RHEA:42748"/>
        <dbReference type="Rhea" id="RHEA-COMP:10219"/>
        <dbReference type="Rhea" id="RHEA-COMP:10220"/>
        <dbReference type="ChEBI" id="CHEBI:15378"/>
        <dbReference type="ChEBI" id="CHEBI:57856"/>
        <dbReference type="ChEBI" id="CHEBI:59789"/>
        <dbReference type="ChEBI" id="CHEBI:74483"/>
        <dbReference type="ChEBI" id="CHEBI:82748"/>
        <dbReference type="EC" id="2.1.1.176"/>
    </reaction>
</comment>
<dbReference type="InterPro" id="IPR023267">
    <property type="entry name" value="RCMT"/>
</dbReference>
<dbReference type="PRINTS" id="PR02008">
    <property type="entry name" value="RCMTFAMILY"/>
</dbReference>
<dbReference type="Pfam" id="PF01189">
    <property type="entry name" value="Methyltr_RsmB-F"/>
    <property type="match status" value="1"/>
</dbReference>
<sequence length="445" mass="50272">MNVRETAFHSLLTICKDDGYSNIVVSRTIQKGDMNDRDRRFYTELVYGTVRCLNYLDWIIGKLSSRTINKLDPVCLVILRMGLYQIFRMSKIPESAACNEAVKMARRFGNRGMAGFVNALLRNSIRRRLEFQIPDLSENAPLHLSLTYHQPVWLVKKWIHDYGTDDTVRICQYFDSIPDLCLRTNTQRISRDELLQQLSKRGLQAVAASFSPEGIYLKDNPGIQSLQEIHDGLALIQDEPSQLVAHALDPQPHEVIFDVCAAPGGKTTHIAALAGPDTTVYGCDIYEHKLKLIESNARALHLTNVRTLLQDACTIGDKYREKADRVLVDAPCSGLGVLRRKLDLRWRKRAEDLQKLPVLQSRILESAAACVRPGGVLVYSTCTMNDGENSQVIQQFLQAHQEFKAENLGNLCGLSQPGPFIQLLPQKDELDGFFIARLRKEGHRD</sequence>
<keyword evidence="9 13" id="KW-0694">RNA-binding</keyword>
<dbReference type="PANTHER" id="PTHR22807:SF53">
    <property type="entry name" value="RIBOSOMAL RNA SMALL SUBUNIT METHYLTRANSFERASE B-RELATED"/>
    <property type="match status" value="1"/>
</dbReference>
<evidence type="ECO:0000256" key="4">
    <source>
        <dbReference type="ARBA" id="ARBA00022490"/>
    </source>
</evidence>
<keyword evidence="5" id="KW-0698">rRNA processing</keyword>
<feature type="active site" description="Nucleophile" evidence="13">
    <location>
        <position position="382"/>
    </location>
</feature>
<keyword evidence="7 13" id="KW-0808">Transferase</keyword>
<dbReference type="NCBIfam" id="TIGR00563">
    <property type="entry name" value="rsmB"/>
    <property type="match status" value="1"/>
</dbReference>
<dbReference type="Gene3D" id="1.10.940.10">
    <property type="entry name" value="NusB-like"/>
    <property type="match status" value="1"/>
</dbReference>
<comment type="function">
    <text evidence="1">Specifically methylates the cytosine at position 967 (m5C967) of 16S rRNA.</text>
</comment>
<dbReference type="InterPro" id="IPR006027">
    <property type="entry name" value="NusB_RsmB_TIM44"/>
</dbReference>
<evidence type="ECO:0000256" key="10">
    <source>
        <dbReference type="ARBA" id="ARBA00030399"/>
    </source>
</evidence>
<dbReference type="GO" id="GO:0008649">
    <property type="term" value="F:rRNA methyltransferase activity"/>
    <property type="evidence" value="ECO:0007669"/>
    <property type="project" value="InterPro"/>
</dbReference>
<dbReference type="Gene3D" id="3.40.50.150">
    <property type="entry name" value="Vaccinia Virus protein VP39"/>
    <property type="match status" value="1"/>
</dbReference>
<dbReference type="InterPro" id="IPR049560">
    <property type="entry name" value="MeTrfase_RsmB-F_NOP2_cat"/>
</dbReference>
<dbReference type="EC" id="2.1.1.176" evidence="3"/>
<proteinExistence type="inferred from homology"/>
<dbReference type="GO" id="GO:0003723">
    <property type="term" value="F:RNA binding"/>
    <property type="evidence" value="ECO:0007669"/>
    <property type="project" value="UniProtKB-UniRule"/>
</dbReference>
<dbReference type="Pfam" id="PF22458">
    <property type="entry name" value="RsmF-B_ferredox"/>
    <property type="match status" value="1"/>
</dbReference>
<keyword evidence="6 13" id="KW-0489">Methyltransferase</keyword>
<dbReference type="GO" id="GO:0006355">
    <property type="term" value="P:regulation of DNA-templated transcription"/>
    <property type="evidence" value="ECO:0007669"/>
    <property type="project" value="InterPro"/>
</dbReference>
<comment type="similarity">
    <text evidence="13">Belongs to the class I-like SAM-binding methyltransferase superfamily. RsmB/NOP family.</text>
</comment>
<evidence type="ECO:0000259" key="14">
    <source>
        <dbReference type="PROSITE" id="PS51686"/>
    </source>
</evidence>
<name>A0A848BRM2_9FIRM</name>
<reference evidence="15 16" key="1">
    <citation type="submission" date="2020-04" db="EMBL/GenBank/DDBJ databases">
        <authorList>
            <person name="Hitch T.C.A."/>
            <person name="Wylensek D."/>
            <person name="Clavel T."/>
        </authorList>
    </citation>
    <scope>NUCLEOTIDE SEQUENCE [LARGE SCALE GENOMIC DNA]</scope>
    <source>
        <strain evidence="15 16">Oil-RF-744-FAT-WT-6-1</strain>
    </source>
</reference>
<feature type="binding site" evidence="13">
    <location>
        <position position="329"/>
    </location>
    <ligand>
        <name>S-adenosyl-L-methionine</name>
        <dbReference type="ChEBI" id="CHEBI:59789"/>
    </ligand>
</feature>
<dbReference type="PROSITE" id="PS51686">
    <property type="entry name" value="SAM_MT_RSMB_NOP"/>
    <property type="match status" value="1"/>
</dbReference>
<dbReference type="InterPro" id="IPR004573">
    <property type="entry name" value="rRNA_ssu_MeTfrase_B"/>
</dbReference>